<accession>A0A8S5QNS9</accession>
<proteinExistence type="predicted"/>
<reference evidence="1" key="1">
    <citation type="journal article" date="2021" name="Proc. Natl. Acad. Sci. U.S.A.">
        <title>A Catalog of Tens of Thousands of Viruses from Human Metagenomes Reveals Hidden Associations with Chronic Diseases.</title>
        <authorList>
            <person name="Tisza M.J."/>
            <person name="Buck C.B."/>
        </authorList>
    </citation>
    <scope>NUCLEOTIDE SEQUENCE</scope>
    <source>
        <strain evidence="1">CtQad106</strain>
    </source>
</reference>
<name>A0A8S5QNS9_9CAUD</name>
<evidence type="ECO:0000313" key="1">
    <source>
        <dbReference type="EMBL" id="DAE20268.1"/>
    </source>
</evidence>
<organism evidence="1">
    <name type="scientific">Ackermannviridae sp. ctQad106</name>
    <dbReference type="NCBI Taxonomy" id="2826820"/>
    <lineage>
        <taxon>Viruses</taxon>
        <taxon>Duplodnaviria</taxon>
        <taxon>Heunggongvirae</taxon>
        <taxon>Uroviricota</taxon>
        <taxon>Caudoviricetes</taxon>
        <taxon>Pantevenvirales</taxon>
        <taxon>Ackermannviridae</taxon>
    </lineage>
</organism>
<sequence length="72" mass="8490">MLSLSFQARIFQNYHSGQDCTNGRKYRYTVKRNPLAFGALVWIMRQPLRGGSWEWVQPLALNMQFTPRNSVR</sequence>
<protein>
    <submittedName>
        <fullName evidence="1">Uncharacterized protein</fullName>
    </submittedName>
</protein>
<dbReference type="EMBL" id="BK015691">
    <property type="protein sequence ID" value="DAE20268.1"/>
    <property type="molecule type" value="Genomic_DNA"/>
</dbReference>